<dbReference type="HOGENOM" id="CLU_017517_2_1_1"/>
<dbReference type="RefSeq" id="XP_003680470.1">
    <property type="nucleotide sequence ID" value="XM_003680422.1"/>
</dbReference>
<dbReference type="OrthoDB" id="3026777at2759"/>
<organism evidence="6 7">
    <name type="scientific">Torulaspora delbrueckii</name>
    <name type="common">Yeast</name>
    <name type="synonym">Candida colliculosa</name>
    <dbReference type="NCBI Taxonomy" id="4950"/>
    <lineage>
        <taxon>Eukaryota</taxon>
        <taxon>Fungi</taxon>
        <taxon>Dikarya</taxon>
        <taxon>Ascomycota</taxon>
        <taxon>Saccharomycotina</taxon>
        <taxon>Saccharomycetes</taxon>
        <taxon>Saccharomycetales</taxon>
        <taxon>Saccharomycetaceae</taxon>
        <taxon>Torulaspora</taxon>
    </lineage>
</organism>
<keyword evidence="2 5" id="KW-0812">Transmembrane</keyword>
<dbReference type="KEGG" id="tdl:TDEL_0C03700"/>
<keyword evidence="3 5" id="KW-1133">Transmembrane helix</keyword>
<dbReference type="FunCoup" id="G8ZRW7">
    <property type="interactions" value="111"/>
</dbReference>
<comment type="subcellular location">
    <subcellularLocation>
        <location evidence="1">Membrane</location>
        <topology evidence="1">Multi-pass membrane protein</topology>
    </subcellularLocation>
</comment>
<proteinExistence type="predicted"/>
<feature type="transmembrane region" description="Helical" evidence="5">
    <location>
        <begin position="385"/>
        <end position="404"/>
    </location>
</feature>
<dbReference type="InterPro" id="IPR011701">
    <property type="entry name" value="MFS"/>
</dbReference>
<evidence type="ECO:0000256" key="4">
    <source>
        <dbReference type="ARBA" id="ARBA00023136"/>
    </source>
</evidence>
<keyword evidence="7" id="KW-1185">Reference proteome</keyword>
<dbReference type="Proteomes" id="UP000005627">
    <property type="component" value="Chromosome 3"/>
</dbReference>
<dbReference type="AlphaFoldDB" id="G8ZRW7"/>
<feature type="transmembrane region" description="Helical" evidence="5">
    <location>
        <begin position="226"/>
        <end position="249"/>
    </location>
</feature>
<sequence>MEQQHDEARIFIDEGPDYVAEQAGIAVLESVMDHEQPAHESEEMRWLREARIKHQHLSSFQRPSLAILCCLLMLISLAETLCITPMISLTMKKVCEGIMTANGDVLDSAQEMHCDPKKVQTIMSGISSTILILTGLSFTFTSGTWGEFSDRVGRVRIFGYMALLKVIGNGVHLWALLPSTPYNKWVIILAGSVSSLSGGMLALLANANSYIADIAEPDQRAMSMSIMMSTVYGTMGLGPIVGSLLVKFFSEGDRLPIYLSLIVGTIATLSCFTVIKEPRHDDALKLSQATFMERRESISSTRSSGSHFSAKMKSFSRLQLLRLIDVFSSLKKLWLKPTARGSLAPRYTVLLLIVIDILFLSITVGSLPTLVLFATYQYGWRSVELGYFISISGLGRAAVLLVLSPCLIHLLKKRYKPLSFSVDRIDIICIMISLAFLIMSFLTALIGLGHEGSLFACATLQALSAFCSPALQSAIIKYCSKKFTGQCFGAIALIRSVVMLIVPPTLLRIYGATVSFKPELFLYIPLMSGISALILSSFLRIVDDKEELRRDSEVNVTYPSKPLQSRKDSPNSKP</sequence>
<feature type="transmembrane region" description="Helical" evidence="5">
    <location>
        <begin position="425"/>
        <end position="446"/>
    </location>
</feature>
<dbReference type="GO" id="GO:0016020">
    <property type="term" value="C:membrane"/>
    <property type="evidence" value="ECO:0007669"/>
    <property type="project" value="UniProtKB-SubCell"/>
</dbReference>
<dbReference type="InterPro" id="IPR036259">
    <property type="entry name" value="MFS_trans_sf"/>
</dbReference>
<dbReference type="PANTHER" id="PTHR23507:SF1">
    <property type="entry name" value="FI18259P1-RELATED"/>
    <property type="match status" value="1"/>
</dbReference>
<feature type="transmembrane region" description="Helical" evidence="5">
    <location>
        <begin position="157"/>
        <end position="176"/>
    </location>
</feature>
<dbReference type="SUPFAM" id="SSF103473">
    <property type="entry name" value="MFS general substrate transporter"/>
    <property type="match status" value="1"/>
</dbReference>
<evidence type="ECO:0000256" key="1">
    <source>
        <dbReference type="ARBA" id="ARBA00004141"/>
    </source>
</evidence>
<dbReference type="STRING" id="1076872.G8ZRW7"/>
<protein>
    <recommendedName>
        <fullName evidence="8">Major facilitator superfamily (MFS) profile domain-containing protein</fullName>
    </recommendedName>
</protein>
<dbReference type="GeneID" id="11500594"/>
<evidence type="ECO:0008006" key="8">
    <source>
        <dbReference type="Google" id="ProtNLM"/>
    </source>
</evidence>
<feature type="transmembrane region" description="Helical" evidence="5">
    <location>
        <begin position="522"/>
        <end position="542"/>
    </location>
</feature>
<keyword evidence="4 5" id="KW-0472">Membrane</keyword>
<evidence type="ECO:0000256" key="2">
    <source>
        <dbReference type="ARBA" id="ARBA00022692"/>
    </source>
</evidence>
<evidence type="ECO:0000313" key="6">
    <source>
        <dbReference type="EMBL" id="CCE91259.1"/>
    </source>
</evidence>
<name>G8ZRW7_TORDE</name>
<dbReference type="PANTHER" id="PTHR23507">
    <property type="entry name" value="ZGC:174356"/>
    <property type="match status" value="1"/>
</dbReference>
<accession>G8ZRW7</accession>
<feature type="transmembrane region" description="Helical" evidence="5">
    <location>
        <begin position="349"/>
        <end position="373"/>
    </location>
</feature>
<reference evidence="6 7" key="1">
    <citation type="journal article" date="2011" name="Proc. Natl. Acad. Sci. U.S.A.">
        <title>Evolutionary erosion of yeast sex chromosomes by mating-type switching accidents.</title>
        <authorList>
            <person name="Gordon J.L."/>
            <person name="Armisen D."/>
            <person name="Proux-Wera E."/>
            <person name="Oheigeartaigh S.S."/>
            <person name="Byrne K.P."/>
            <person name="Wolfe K.H."/>
        </authorList>
    </citation>
    <scope>NUCLEOTIDE SEQUENCE [LARGE SCALE GENOMIC DNA]</scope>
    <source>
        <strain evidence="7">ATCC 10662 / CBS 1146 / NBRC 0425 / NCYC 2629 / NRRL Y-866</strain>
    </source>
</reference>
<feature type="transmembrane region" description="Helical" evidence="5">
    <location>
        <begin position="122"/>
        <end position="145"/>
    </location>
</feature>
<dbReference type="Pfam" id="PF07690">
    <property type="entry name" value="MFS_1"/>
    <property type="match status" value="1"/>
</dbReference>
<feature type="transmembrane region" description="Helical" evidence="5">
    <location>
        <begin position="483"/>
        <end position="502"/>
    </location>
</feature>
<dbReference type="InParanoid" id="G8ZRW7"/>
<feature type="transmembrane region" description="Helical" evidence="5">
    <location>
        <begin position="65"/>
        <end position="87"/>
    </location>
</feature>
<evidence type="ECO:0000256" key="3">
    <source>
        <dbReference type="ARBA" id="ARBA00022989"/>
    </source>
</evidence>
<feature type="transmembrane region" description="Helical" evidence="5">
    <location>
        <begin position="255"/>
        <end position="275"/>
    </location>
</feature>
<dbReference type="EMBL" id="HE616744">
    <property type="protein sequence ID" value="CCE91259.1"/>
    <property type="molecule type" value="Genomic_DNA"/>
</dbReference>
<gene>
    <name evidence="6" type="primary">TDEL0C03700</name>
    <name evidence="6" type="ORF">TDEL_0C03700</name>
</gene>
<evidence type="ECO:0000256" key="5">
    <source>
        <dbReference type="SAM" id="Phobius"/>
    </source>
</evidence>
<feature type="transmembrane region" description="Helical" evidence="5">
    <location>
        <begin position="182"/>
        <end position="205"/>
    </location>
</feature>
<dbReference type="Gene3D" id="1.20.1250.20">
    <property type="entry name" value="MFS general substrate transporter like domains"/>
    <property type="match status" value="1"/>
</dbReference>
<dbReference type="GO" id="GO:0022857">
    <property type="term" value="F:transmembrane transporter activity"/>
    <property type="evidence" value="ECO:0007669"/>
    <property type="project" value="InterPro"/>
</dbReference>
<evidence type="ECO:0000313" key="7">
    <source>
        <dbReference type="Proteomes" id="UP000005627"/>
    </source>
</evidence>
<dbReference type="eggNOG" id="KOG2816">
    <property type="taxonomic scope" value="Eukaryota"/>
</dbReference>
<feature type="transmembrane region" description="Helical" evidence="5">
    <location>
        <begin position="452"/>
        <end position="471"/>
    </location>
</feature>